<reference evidence="2" key="2">
    <citation type="submission" date="2025-08" db="UniProtKB">
        <authorList>
            <consortium name="RefSeq"/>
        </authorList>
    </citation>
    <scope>IDENTIFICATION</scope>
    <source>
        <tissue evidence="2">Leaf</tissue>
    </source>
</reference>
<evidence type="ECO:0000313" key="1">
    <source>
        <dbReference type="Proteomes" id="UP000790787"/>
    </source>
</evidence>
<dbReference type="RefSeq" id="XP_075083554.1">
    <property type="nucleotide sequence ID" value="XM_075227453.1"/>
</dbReference>
<keyword evidence="1" id="KW-1185">Reference proteome</keyword>
<dbReference type="Proteomes" id="UP000790787">
    <property type="component" value="Chromosome 12"/>
</dbReference>
<evidence type="ECO:0000313" key="2">
    <source>
        <dbReference type="RefSeq" id="XP_075083554.1"/>
    </source>
</evidence>
<reference evidence="1" key="1">
    <citation type="journal article" date="2014" name="Nat. Commun.">
        <title>The tobacco genome sequence and its comparison with those of tomato and potato.</title>
        <authorList>
            <person name="Sierro N."/>
            <person name="Battey J.N."/>
            <person name="Ouadi S."/>
            <person name="Bakaher N."/>
            <person name="Bovet L."/>
            <person name="Willig A."/>
            <person name="Goepfert S."/>
            <person name="Peitsch M.C."/>
            <person name="Ivanov N.V."/>
        </authorList>
    </citation>
    <scope>NUCLEOTIDE SEQUENCE [LARGE SCALE GENOMIC DNA]</scope>
</reference>
<proteinExistence type="predicted"/>
<name>A0AC58SF20_TOBAC</name>
<protein>
    <submittedName>
        <fullName evidence="2">Uncharacterized protein LOC142167289</fullName>
    </submittedName>
</protein>
<sequence>MIQHLDKNYIDPIKVNVHNEPAYCFHVDEEPDGEQWYCDIKRYLKTRDYPEGATNTEKRKLRRLANHFFLNGEILYRRTPDLGLLRYVDAKRATKLIEEIHTRTCGPHMNSFTLAKKILRACYFWMTMEADRIRFVQKCHKYQIHGDLIRVPPNELNVTSSPWPFAAWGMDVIGPIEPATSNGNRFILVAID</sequence>
<organism evidence="1 2">
    <name type="scientific">Nicotiana tabacum</name>
    <name type="common">Common tobacco</name>
    <dbReference type="NCBI Taxonomy" id="4097"/>
    <lineage>
        <taxon>Eukaryota</taxon>
        <taxon>Viridiplantae</taxon>
        <taxon>Streptophyta</taxon>
        <taxon>Embryophyta</taxon>
        <taxon>Tracheophyta</taxon>
        <taxon>Spermatophyta</taxon>
        <taxon>Magnoliopsida</taxon>
        <taxon>eudicotyledons</taxon>
        <taxon>Gunneridae</taxon>
        <taxon>Pentapetalae</taxon>
        <taxon>asterids</taxon>
        <taxon>lamiids</taxon>
        <taxon>Solanales</taxon>
        <taxon>Solanaceae</taxon>
        <taxon>Nicotianoideae</taxon>
        <taxon>Nicotianeae</taxon>
        <taxon>Nicotiana</taxon>
    </lineage>
</organism>
<gene>
    <name evidence="2" type="primary">LOC142167289</name>
</gene>
<accession>A0AC58SF20</accession>